<evidence type="ECO:0000313" key="4">
    <source>
        <dbReference type="Proteomes" id="UP001432099"/>
    </source>
</evidence>
<feature type="domain" description="WCX" evidence="2">
    <location>
        <begin position="243"/>
        <end position="316"/>
    </location>
</feature>
<dbReference type="Pfam" id="PF13280">
    <property type="entry name" value="WYL"/>
    <property type="match status" value="1"/>
</dbReference>
<protein>
    <recommendedName>
        <fullName evidence="5">WYL domain-containing protein</fullName>
    </recommendedName>
</protein>
<feature type="domain" description="WYL" evidence="1">
    <location>
        <begin position="152"/>
        <end position="213"/>
    </location>
</feature>
<dbReference type="PANTHER" id="PTHR34580:SF1">
    <property type="entry name" value="PROTEIN PAFC"/>
    <property type="match status" value="1"/>
</dbReference>
<proteinExistence type="predicted"/>
<name>A0ABM8IKU1_9FIRM</name>
<evidence type="ECO:0000259" key="1">
    <source>
        <dbReference type="Pfam" id="PF13280"/>
    </source>
</evidence>
<dbReference type="RefSeq" id="WP_262951205.1">
    <property type="nucleotide sequence ID" value="NZ_AP028127.1"/>
</dbReference>
<keyword evidence="4" id="KW-1185">Reference proteome</keyword>
<dbReference type="Pfam" id="PF25583">
    <property type="entry name" value="WCX"/>
    <property type="match status" value="1"/>
</dbReference>
<gene>
    <name evidence="3" type="ORF">T23_03650</name>
</gene>
<evidence type="ECO:0008006" key="5">
    <source>
        <dbReference type="Google" id="ProtNLM"/>
    </source>
</evidence>
<organism evidence="3 4">
    <name type="scientific">Turicibacter faecis</name>
    <dbReference type="NCBI Taxonomy" id="2963365"/>
    <lineage>
        <taxon>Bacteria</taxon>
        <taxon>Bacillati</taxon>
        <taxon>Bacillota</taxon>
        <taxon>Erysipelotrichia</taxon>
        <taxon>Erysipelotrichales</taxon>
        <taxon>Turicibacteraceae</taxon>
        <taxon>Turicibacter</taxon>
    </lineage>
</organism>
<dbReference type="PANTHER" id="PTHR34580">
    <property type="match status" value="1"/>
</dbReference>
<dbReference type="EMBL" id="AP028127">
    <property type="protein sequence ID" value="BEH90263.1"/>
    <property type="molecule type" value="Genomic_DNA"/>
</dbReference>
<dbReference type="PROSITE" id="PS52050">
    <property type="entry name" value="WYL"/>
    <property type="match status" value="1"/>
</dbReference>
<dbReference type="Proteomes" id="UP001432099">
    <property type="component" value="Chromosome"/>
</dbReference>
<evidence type="ECO:0000259" key="2">
    <source>
        <dbReference type="Pfam" id="PF25583"/>
    </source>
</evidence>
<dbReference type="InterPro" id="IPR057727">
    <property type="entry name" value="WCX_dom"/>
</dbReference>
<dbReference type="InterPro" id="IPR026881">
    <property type="entry name" value="WYL_dom"/>
</dbReference>
<accession>A0ABM8IKU1</accession>
<evidence type="ECO:0000313" key="3">
    <source>
        <dbReference type="EMBL" id="BEH90263.1"/>
    </source>
</evidence>
<sequence length="325" mass="38884">MYDKNTRILYMLERLLEKSEFSKEEIQEMFRIDSRTFERDIATLRTYFSHRMGSMGDQYIEYDYQKKKYYLKNPVNQPLDAKQVLVLIKLLLGTRSLAVEELDQMIDSLCTLLDMNDKKRIQNFISNERLHFTPLKHEQQLMDRIWDFSQLIDSSHKMIMEYKKANHTISTYTVAPVGLLFCDFYFYVVCYVTDREIPYPISFRVDRILSYQVLKETFKIPYAHRFESGDFRNKINMMYQGELIKFTFKFTGHSVEAVLDKFPISRVIEEGDGYCIIEAMAYEQGLLMWIFSQGDWIHLLSPQDLIEKAKARLNRMQRYYEPLEA</sequence>
<reference evidence="3" key="1">
    <citation type="journal article" date="2024" name="Int. J. Syst. Evol. Microbiol.">
        <title>Turicibacter faecis sp. nov., isolated from faeces of heart failure mouse model.</title>
        <authorList>
            <person name="Imamura Y."/>
            <person name="Motooka D."/>
            <person name="Nakajima Y."/>
            <person name="Ito S."/>
            <person name="Kitakaze M."/>
            <person name="Iida T."/>
            <person name="Nakamura S."/>
        </authorList>
    </citation>
    <scope>NUCLEOTIDE SEQUENCE</scope>
    <source>
        <strain evidence="3">TC023</strain>
    </source>
</reference>
<dbReference type="InterPro" id="IPR051534">
    <property type="entry name" value="CBASS_pafABC_assoc_protein"/>
</dbReference>